<dbReference type="AlphaFoldDB" id="A0A699YLU6"/>
<keyword evidence="2" id="KW-1185">Reference proteome</keyword>
<evidence type="ECO:0000313" key="2">
    <source>
        <dbReference type="Proteomes" id="UP000485058"/>
    </source>
</evidence>
<dbReference type="EMBL" id="BLLF01000116">
    <property type="protein sequence ID" value="GFH07794.1"/>
    <property type="molecule type" value="Genomic_DNA"/>
</dbReference>
<sequence length="56" mass="6354">FHASRGALDLAEDVARFGADHPYTRLVPDMTGGIDPDDVFSKIPYEKGFYLLYYLE</sequence>
<organism evidence="1 2">
    <name type="scientific">Haematococcus lacustris</name>
    <name type="common">Green alga</name>
    <name type="synonym">Haematococcus pluvialis</name>
    <dbReference type="NCBI Taxonomy" id="44745"/>
    <lineage>
        <taxon>Eukaryota</taxon>
        <taxon>Viridiplantae</taxon>
        <taxon>Chlorophyta</taxon>
        <taxon>core chlorophytes</taxon>
        <taxon>Chlorophyceae</taxon>
        <taxon>CS clade</taxon>
        <taxon>Chlamydomonadales</taxon>
        <taxon>Haematococcaceae</taxon>
        <taxon>Haematococcus</taxon>
    </lineage>
</organism>
<feature type="non-terminal residue" evidence="1">
    <location>
        <position position="56"/>
    </location>
</feature>
<name>A0A699YLU6_HAELA</name>
<dbReference type="InterPro" id="IPR027268">
    <property type="entry name" value="Peptidase_M4/M1_CTD_sf"/>
</dbReference>
<accession>A0A699YLU6</accession>
<dbReference type="Gene3D" id="1.10.390.10">
    <property type="entry name" value="Neutral Protease Domain 2"/>
    <property type="match status" value="1"/>
</dbReference>
<evidence type="ECO:0000313" key="1">
    <source>
        <dbReference type="EMBL" id="GFH07794.1"/>
    </source>
</evidence>
<dbReference type="PANTHER" id="PTHR45726">
    <property type="entry name" value="LEUKOTRIENE A-4 HYDROLASE"/>
    <property type="match status" value="1"/>
</dbReference>
<reference evidence="1 2" key="1">
    <citation type="submission" date="2020-02" db="EMBL/GenBank/DDBJ databases">
        <title>Draft genome sequence of Haematococcus lacustris strain NIES-144.</title>
        <authorList>
            <person name="Morimoto D."/>
            <person name="Nakagawa S."/>
            <person name="Yoshida T."/>
            <person name="Sawayama S."/>
        </authorList>
    </citation>
    <scope>NUCLEOTIDE SEQUENCE [LARGE SCALE GENOMIC DNA]</scope>
    <source>
        <strain evidence="1 2">NIES-144</strain>
    </source>
</reference>
<proteinExistence type="predicted"/>
<feature type="non-terminal residue" evidence="1">
    <location>
        <position position="1"/>
    </location>
</feature>
<protein>
    <submittedName>
        <fullName evidence="1">Leuk-A4-hydro_C domain-containing protein</fullName>
    </submittedName>
</protein>
<dbReference type="PANTHER" id="PTHR45726:SF3">
    <property type="entry name" value="LEUKOTRIENE A-4 HYDROLASE"/>
    <property type="match status" value="1"/>
</dbReference>
<dbReference type="GO" id="GO:0005829">
    <property type="term" value="C:cytosol"/>
    <property type="evidence" value="ECO:0007669"/>
    <property type="project" value="TreeGrafter"/>
</dbReference>
<dbReference type="Proteomes" id="UP000485058">
    <property type="component" value="Unassembled WGS sequence"/>
</dbReference>
<dbReference type="InterPro" id="IPR034015">
    <property type="entry name" value="M1_LTA4H"/>
</dbReference>
<gene>
    <name evidence="1" type="ORF">HaLaN_02649</name>
</gene>
<comment type="caution">
    <text evidence="1">The sequence shown here is derived from an EMBL/GenBank/DDBJ whole genome shotgun (WGS) entry which is preliminary data.</text>
</comment>